<gene>
    <name evidence="1" type="ORF">RDWZM_004437</name>
</gene>
<dbReference type="EMBL" id="JAPWDV010000001">
    <property type="protein sequence ID" value="KAJ6225892.1"/>
    <property type="molecule type" value="Genomic_DNA"/>
</dbReference>
<dbReference type="AlphaFoldDB" id="A0A9Q0MHU3"/>
<sequence>MDTEDNPFKKNEKSCMEDIELIQRLIVNKKAGYVSKDDQSEVSKALSALKFKIGILTGFCNSMNQQSNDMETKIDKIDKKLEEMNKPTYAKVVNTVSQIPKQINNIKANEKTLIIKAKPSTNVQEVQQIVYDKINEIRANGDKTRINKIIKSRTGIIFKIDANQNIQEMQNLFKEIRDFDSKASCFEPKGLDPLICLKNVDKLTDAAKIPEIICNMNPQLSNSQNEITVFSINNNNNKPFRDIVIKVSPKIYQTIKSLTHIYTDFQAVSFKDHILPKQCQNCFQFRASHKANECPKPKVCIKCGSIGDHNCTQ</sequence>
<protein>
    <submittedName>
        <fullName evidence="1">Uncharacterized protein</fullName>
    </submittedName>
</protein>
<reference evidence="1" key="1">
    <citation type="submission" date="2022-12" db="EMBL/GenBank/DDBJ databases">
        <title>Genome assemblies of Blomia tropicalis.</title>
        <authorList>
            <person name="Cui Y."/>
        </authorList>
    </citation>
    <scope>NUCLEOTIDE SEQUENCE</scope>
    <source>
        <tissue evidence="1">Adult mites</tissue>
    </source>
</reference>
<feature type="non-terminal residue" evidence="1">
    <location>
        <position position="313"/>
    </location>
</feature>
<evidence type="ECO:0000313" key="1">
    <source>
        <dbReference type="EMBL" id="KAJ6225892.1"/>
    </source>
</evidence>
<dbReference type="OMA" id="SHKANEC"/>
<dbReference type="Proteomes" id="UP001142055">
    <property type="component" value="Chromosome 1"/>
</dbReference>
<comment type="caution">
    <text evidence="1">The sequence shown here is derived from an EMBL/GenBank/DDBJ whole genome shotgun (WGS) entry which is preliminary data.</text>
</comment>
<accession>A0A9Q0MHU3</accession>
<organism evidence="1 2">
    <name type="scientific">Blomia tropicalis</name>
    <name type="common">Mite</name>
    <dbReference type="NCBI Taxonomy" id="40697"/>
    <lineage>
        <taxon>Eukaryota</taxon>
        <taxon>Metazoa</taxon>
        <taxon>Ecdysozoa</taxon>
        <taxon>Arthropoda</taxon>
        <taxon>Chelicerata</taxon>
        <taxon>Arachnida</taxon>
        <taxon>Acari</taxon>
        <taxon>Acariformes</taxon>
        <taxon>Sarcoptiformes</taxon>
        <taxon>Astigmata</taxon>
        <taxon>Glycyphagoidea</taxon>
        <taxon>Echimyopodidae</taxon>
        <taxon>Blomia</taxon>
    </lineage>
</organism>
<proteinExistence type="predicted"/>
<evidence type="ECO:0000313" key="2">
    <source>
        <dbReference type="Proteomes" id="UP001142055"/>
    </source>
</evidence>
<keyword evidence="2" id="KW-1185">Reference proteome</keyword>
<name>A0A9Q0MHU3_BLOTA</name>